<proteinExistence type="predicted"/>
<feature type="region of interest" description="Disordered" evidence="1">
    <location>
        <begin position="210"/>
        <end position="235"/>
    </location>
</feature>
<organism evidence="2 3">
    <name type="scientific">Glycomyces tritici</name>
    <dbReference type="NCBI Taxonomy" id="2665176"/>
    <lineage>
        <taxon>Bacteria</taxon>
        <taxon>Bacillati</taxon>
        <taxon>Actinomycetota</taxon>
        <taxon>Actinomycetes</taxon>
        <taxon>Glycomycetales</taxon>
        <taxon>Glycomycetaceae</taxon>
        <taxon>Glycomyces</taxon>
    </lineage>
</organism>
<evidence type="ECO:0000313" key="2">
    <source>
        <dbReference type="EMBL" id="MDN3243781.1"/>
    </source>
</evidence>
<gene>
    <name evidence="2" type="ORF">QWI33_28990</name>
</gene>
<protein>
    <submittedName>
        <fullName evidence="2">Uncharacterized protein</fullName>
    </submittedName>
</protein>
<reference evidence="2" key="1">
    <citation type="submission" date="2023-06" db="EMBL/GenBank/DDBJ databases">
        <title>Gycomyces niveus sp.nov., a novel actinomycete isolated from soil in Shouguang.</title>
        <authorList>
            <person name="Yang X."/>
            <person name="Zhao J."/>
        </authorList>
    </citation>
    <scope>NUCLEOTIDE SEQUENCE</scope>
    <source>
        <strain evidence="2">NEAU C2</strain>
    </source>
</reference>
<evidence type="ECO:0000313" key="3">
    <source>
        <dbReference type="Proteomes" id="UP001171902"/>
    </source>
</evidence>
<name>A0ABT7YYU4_9ACTN</name>
<feature type="region of interest" description="Disordered" evidence="1">
    <location>
        <begin position="256"/>
        <end position="287"/>
    </location>
</feature>
<accession>A0ABT7YYU4</accession>
<comment type="caution">
    <text evidence="2">The sequence shown here is derived from an EMBL/GenBank/DDBJ whole genome shotgun (WGS) entry which is preliminary data.</text>
</comment>
<sequence>MGYKQMDLFSRTMLACSAEAGLTSTALTRHVPLLRRNIGSGDQVSLLSRCVGSDGLGSGDHVLMLTGERMVVTRQSRLLGRVRLCLDAPVAAIENLRWSADPAGPGVELNFTVLEGPGATEPRRWHFWLPATHAKRVWRIDALLARAFRRPKADSRPAADRLANSSVFADLDLIDDTAAPDRTEDTVSLVRTALARTALAEVMPVGAVHPTSPFPAPHPRLTSAEPEHLHRPQPHPFLPPVVAADELPAIPALPVRDNAINTNRPRPAPTRPAGFQPTGLETTMAAA</sequence>
<dbReference type="EMBL" id="JAUEMJ010000017">
    <property type="protein sequence ID" value="MDN3243781.1"/>
    <property type="molecule type" value="Genomic_DNA"/>
</dbReference>
<evidence type="ECO:0000256" key="1">
    <source>
        <dbReference type="SAM" id="MobiDB-lite"/>
    </source>
</evidence>
<dbReference type="RefSeq" id="WP_289960090.1">
    <property type="nucleotide sequence ID" value="NZ_JAUEMJ010000017.1"/>
</dbReference>
<keyword evidence="3" id="KW-1185">Reference proteome</keyword>
<dbReference type="Proteomes" id="UP001171902">
    <property type="component" value="Unassembled WGS sequence"/>
</dbReference>